<evidence type="ECO:0000256" key="2">
    <source>
        <dbReference type="ARBA" id="ARBA00005193"/>
    </source>
</evidence>
<evidence type="ECO:0000256" key="4">
    <source>
        <dbReference type="ARBA" id="ARBA00011365"/>
    </source>
</evidence>
<dbReference type="SUPFAM" id="SSF54909">
    <property type="entry name" value="Dimeric alpha+beta barrel"/>
    <property type="match status" value="1"/>
</dbReference>
<dbReference type="InterPro" id="IPR011008">
    <property type="entry name" value="Dimeric_a/b-barrel"/>
</dbReference>
<evidence type="ECO:0000256" key="8">
    <source>
        <dbReference type="NCBIfam" id="TIGR03221"/>
    </source>
</evidence>
<comment type="catalytic activity">
    <reaction evidence="1 9">
        <text>(S)-muconolactone = (4,5-dihydro-5-oxofuran-2-yl)-acetate</text>
        <dbReference type="Rhea" id="RHEA:12348"/>
        <dbReference type="ChEBI" id="CHEBI:58425"/>
        <dbReference type="ChEBI" id="CHEBI:58736"/>
        <dbReference type="EC" id="5.3.3.4"/>
    </reaction>
</comment>
<evidence type="ECO:0000256" key="7">
    <source>
        <dbReference type="ARBA" id="ARBA00023235"/>
    </source>
</evidence>
<accession>A0A448I9M1</accession>
<evidence type="ECO:0000256" key="6">
    <source>
        <dbReference type="ARBA" id="ARBA00022797"/>
    </source>
</evidence>
<sequence length="97" mass="11387">MLYHVRMDVRIPDDMDPQRRSDLVNREKRYSQDLQRSGKWPHIWRVVGEYANYSVFDVESNDELHQILSGLPLFPYMDIHVTPLAVHPSDIHAGDAE</sequence>
<dbReference type="NCBIfam" id="TIGR03221">
    <property type="entry name" value="muco_delta"/>
    <property type="match status" value="1"/>
</dbReference>
<keyword evidence="12" id="KW-1185">Reference proteome</keyword>
<dbReference type="UniPathway" id="UPA00157">
    <property type="reaction ID" value="UER00260"/>
</dbReference>
<gene>
    <name evidence="11" type="primary">catC</name>
    <name evidence="11" type="ORF">NCTC10485_03444</name>
</gene>
<comment type="similarity">
    <text evidence="3 9">Belongs to the muconolactone Delta-isomerase family.</text>
</comment>
<dbReference type="EC" id="5.3.3.4" evidence="5 8"/>
<dbReference type="EMBL" id="LR134355">
    <property type="protein sequence ID" value="VEG49137.1"/>
    <property type="molecule type" value="Genomic_DNA"/>
</dbReference>
<comment type="pathway">
    <text evidence="2 9">Aromatic compound metabolism; beta-ketoadipate pathway; 5-oxo-4,5-dihydro-2-furylacetate from catechol: step 3/3.</text>
</comment>
<organism evidence="11 12">
    <name type="scientific">Mycolicibacterium chitae</name>
    <name type="common">Mycobacterium chitae</name>
    <dbReference type="NCBI Taxonomy" id="1792"/>
    <lineage>
        <taxon>Bacteria</taxon>
        <taxon>Bacillati</taxon>
        <taxon>Actinomycetota</taxon>
        <taxon>Actinomycetes</taxon>
        <taxon>Mycobacteriales</taxon>
        <taxon>Mycobacteriaceae</taxon>
        <taxon>Mycolicibacterium</taxon>
    </lineage>
</organism>
<dbReference type="GO" id="GO:0042952">
    <property type="term" value="P:beta-ketoadipate pathway"/>
    <property type="evidence" value="ECO:0007669"/>
    <property type="project" value="UniProtKB-UniRule"/>
</dbReference>
<dbReference type="Proteomes" id="UP000282551">
    <property type="component" value="Chromosome"/>
</dbReference>
<dbReference type="Gene3D" id="3.30.70.1060">
    <property type="entry name" value="Dimeric alpha+beta barrel"/>
    <property type="match status" value="1"/>
</dbReference>
<evidence type="ECO:0000256" key="9">
    <source>
        <dbReference type="PIRNR" id="PIRNR001486"/>
    </source>
</evidence>
<feature type="domain" description="Muconolactone isomerase" evidence="10">
    <location>
        <begin position="1"/>
        <end position="90"/>
    </location>
</feature>
<comment type="subunit">
    <text evidence="4">Homodecamer.</text>
</comment>
<proteinExistence type="inferred from homology"/>
<evidence type="ECO:0000256" key="5">
    <source>
        <dbReference type="ARBA" id="ARBA00012070"/>
    </source>
</evidence>
<dbReference type="OrthoDB" id="2889526at2"/>
<protein>
    <recommendedName>
        <fullName evidence="5 8">Muconolactone Delta-isomerase</fullName>
        <shortName evidence="9">MIase</shortName>
        <ecNumber evidence="5 8">5.3.3.4</ecNumber>
    </recommendedName>
</protein>
<dbReference type="PIRSF" id="PIRSF001486">
    <property type="entry name" value="CatC"/>
    <property type="match status" value="1"/>
</dbReference>
<dbReference type="GO" id="GO:0016159">
    <property type="term" value="F:muconolactone delta-isomerase activity"/>
    <property type="evidence" value="ECO:0007669"/>
    <property type="project" value="UniProtKB-UniRule"/>
</dbReference>
<dbReference type="InterPro" id="IPR003464">
    <property type="entry name" value="Muconolactone_d_Isoase"/>
</dbReference>
<name>A0A448I9M1_MYCCI</name>
<evidence type="ECO:0000256" key="1">
    <source>
        <dbReference type="ARBA" id="ARBA00001739"/>
    </source>
</evidence>
<keyword evidence="6 9" id="KW-0058">Aromatic hydrocarbons catabolism</keyword>
<reference evidence="11 12" key="1">
    <citation type="submission" date="2018-12" db="EMBL/GenBank/DDBJ databases">
        <authorList>
            <consortium name="Pathogen Informatics"/>
        </authorList>
    </citation>
    <scope>NUCLEOTIDE SEQUENCE [LARGE SCALE GENOMIC DNA]</scope>
    <source>
        <strain evidence="11 12">NCTC10485</strain>
    </source>
</reference>
<evidence type="ECO:0000313" key="11">
    <source>
        <dbReference type="EMBL" id="VEG49137.1"/>
    </source>
</evidence>
<keyword evidence="7 9" id="KW-0413">Isomerase</keyword>
<evidence type="ECO:0000256" key="3">
    <source>
        <dbReference type="ARBA" id="ARBA00010882"/>
    </source>
</evidence>
<dbReference type="AlphaFoldDB" id="A0A448I9M1"/>
<evidence type="ECO:0000313" key="12">
    <source>
        <dbReference type="Proteomes" id="UP000282551"/>
    </source>
</evidence>
<dbReference type="InterPro" id="IPR026029">
    <property type="entry name" value="MLI_dom"/>
</dbReference>
<dbReference type="Pfam" id="PF02426">
    <property type="entry name" value="MIase"/>
    <property type="match status" value="1"/>
</dbReference>
<dbReference type="RefSeq" id="WP_126334845.1">
    <property type="nucleotide sequence ID" value="NZ_AP022604.1"/>
</dbReference>
<evidence type="ECO:0000259" key="10">
    <source>
        <dbReference type="Pfam" id="PF02426"/>
    </source>
</evidence>